<dbReference type="RefSeq" id="WP_089714923.1">
    <property type="nucleotide sequence ID" value="NZ_FMAR01000017.1"/>
</dbReference>
<evidence type="ECO:0000256" key="1">
    <source>
        <dbReference type="ARBA" id="ARBA00022729"/>
    </source>
</evidence>
<proteinExistence type="predicted"/>
<dbReference type="OrthoDB" id="9816120at2"/>
<evidence type="ECO:0000313" key="3">
    <source>
        <dbReference type="Proteomes" id="UP000242818"/>
    </source>
</evidence>
<evidence type="ECO:0000313" key="2">
    <source>
        <dbReference type="EMBL" id="SCC59402.1"/>
    </source>
</evidence>
<dbReference type="Pfam" id="PF13517">
    <property type="entry name" value="FG-GAP_3"/>
    <property type="match status" value="2"/>
</dbReference>
<accession>A0A1C4FU53</accession>
<reference evidence="2 3" key="1">
    <citation type="submission" date="2016-08" db="EMBL/GenBank/DDBJ databases">
        <authorList>
            <person name="Seilhamer J.J."/>
        </authorList>
    </citation>
    <scope>NUCLEOTIDE SEQUENCE [LARGE SCALE GENOMIC DNA]</scope>
    <source>
        <strain evidence="2 3">A37T2</strain>
    </source>
</reference>
<dbReference type="PANTHER" id="PTHR44103">
    <property type="entry name" value="PROPROTEIN CONVERTASE P"/>
    <property type="match status" value="1"/>
</dbReference>
<dbReference type="InterPro" id="IPR013517">
    <property type="entry name" value="FG-GAP"/>
</dbReference>
<keyword evidence="1" id="KW-0732">Signal</keyword>
<dbReference type="Proteomes" id="UP000242818">
    <property type="component" value="Unassembled WGS sequence"/>
</dbReference>
<sequence length="412" mass="45723">MIKRFLIIIFCGGILSTQAQEKSWKMHVIDNSLLGADGVKLADANNDGFKDIVTGWEQSGLVRIYFNPGPARSKEKWKYVTVGRAPSVEDAVLVDLDGDGAKDVISCSEGHTLSINIHWAPPPGQDYTDSSLWSTASIPVTKNLCQWMFAVPIQLDNKNGIDLVIGGKKDNDSFPQPYIGWLQSPKNPRNLADWKWISLAKVSWVMSIFTNDINNDGLPDIVYSDRKGDTKGCWWLENPGEEHIAEHWQKHNIGGDTTHTEFFMDLGDLDGDQRTDVLAATLEDSIHFIRKMSDDGLQWKTYKISYPMKVGSAKGITIADLDGDGKKELVLSFEHAYTPNSGIVYLKSSRSVYDKGWLRNEISGPNGIKYDLIPDIDLDGDGDPDIISTEENNNSANGNGGLGIIWYENPGK</sequence>
<dbReference type="STRING" id="1335309.GA0116948_11718"/>
<dbReference type="Gene3D" id="2.130.10.130">
    <property type="entry name" value="Integrin alpha, N-terminal"/>
    <property type="match status" value="2"/>
</dbReference>
<dbReference type="AlphaFoldDB" id="A0A1C4FU53"/>
<keyword evidence="3" id="KW-1185">Reference proteome</keyword>
<dbReference type="PANTHER" id="PTHR44103:SF1">
    <property type="entry name" value="PROPROTEIN CONVERTASE P"/>
    <property type="match status" value="1"/>
</dbReference>
<organism evidence="2 3">
    <name type="scientific">Chitinophaga costaii</name>
    <dbReference type="NCBI Taxonomy" id="1335309"/>
    <lineage>
        <taxon>Bacteria</taxon>
        <taxon>Pseudomonadati</taxon>
        <taxon>Bacteroidota</taxon>
        <taxon>Chitinophagia</taxon>
        <taxon>Chitinophagales</taxon>
        <taxon>Chitinophagaceae</taxon>
        <taxon>Chitinophaga</taxon>
    </lineage>
</organism>
<dbReference type="SUPFAM" id="SSF69318">
    <property type="entry name" value="Integrin alpha N-terminal domain"/>
    <property type="match status" value="1"/>
</dbReference>
<gene>
    <name evidence="2" type="ORF">GA0116948_11718</name>
</gene>
<dbReference type="EMBL" id="FMAR01000017">
    <property type="protein sequence ID" value="SCC59402.1"/>
    <property type="molecule type" value="Genomic_DNA"/>
</dbReference>
<protein>
    <submittedName>
        <fullName evidence="2">Repeat domain-containing protein</fullName>
    </submittedName>
</protein>
<name>A0A1C4FU53_9BACT</name>
<dbReference type="InterPro" id="IPR028994">
    <property type="entry name" value="Integrin_alpha_N"/>
</dbReference>